<dbReference type="SMART" id="SM00473">
    <property type="entry name" value="PAN_AP"/>
    <property type="match status" value="2"/>
</dbReference>
<dbReference type="AlphaFoldDB" id="A0A9J6ENR2"/>
<accession>A0A9J6ENR2</accession>
<evidence type="ECO:0000259" key="4">
    <source>
        <dbReference type="PROSITE" id="PS51034"/>
    </source>
</evidence>
<dbReference type="PANTHER" id="PTHR47327:SF1">
    <property type="entry name" value="RE15579P"/>
    <property type="match status" value="1"/>
</dbReference>
<evidence type="ECO:0000313" key="5">
    <source>
        <dbReference type="EMBL" id="KAH8035805.1"/>
    </source>
</evidence>
<dbReference type="Pfam" id="PF00024">
    <property type="entry name" value="PAN_1"/>
    <property type="match status" value="2"/>
</dbReference>
<dbReference type="InterPro" id="IPR052774">
    <property type="entry name" value="Celegans_DevNeuronal_Protein"/>
</dbReference>
<keyword evidence="2" id="KW-1133">Transmembrane helix</keyword>
<evidence type="ECO:0000259" key="3">
    <source>
        <dbReference type="PROSITE" id="PS50948"/>
    </source>
</evidence>
<keyword evidence="2" id="KW-0472">Membrane</keyword>
<keyword evidence="2" id="KW-0812">Transmembrane</keyword>
<dbReference type="SMART" id="SM00241">
    <property type="entry name" value="ZP"/>
    <property type="match status" value="1"/>
</dbReference>
<protein>
    <submittedName>
        <fullName evidence="5">Uncharacterized protein</fullName>
    </submittedName>
</protein>
<evidence type="ECO:0000256" key="2">
    <source>
        <dbReference type="SAM" id="Phobius"/>
    </source>
</evidence>
<evidence type="ECO:0000256" key="1">
    <source>
        <dbReference type="SAM" id="MobiDB-lite"/>
    </source>
</evidence>
<dbReference type="PROSITE" id="PS50948">
    <property type="entry name" value="PAN"/>
    <property type="match status" value="1"/>
</dbReference>
<feature type="transmembrane region" description="Helical" evidence="2">
    <location>
        <begin position="505"/>
        <end position="530"/>
    </location>
</feature>
<dbReference type="CDD" id="cd01099">
    <property type="entry name" value="PAN_AP_HGF"/>
    <property type="match status" value="2"/>
</dbReference>
<name>A0A9J6ENR2_RHIMP</name>
<dbReference type="PANTHER" id="PTHR47327">
    <property type="entry name" value="FI18240P1-RELATED"/>
    <property type="match status" value="1"/>
</dbReference>
<feature type="region of interest" description="Disordered" evidence="1">
    <location>
        <begin position="142"/>
        <end position="162"/>
    </location>
</feature>
<proteinExistence type="predicted"/>
<comment type="caution">
    <text evidence="5">The sequence shown here is derived from an EMBL/GenBank/DDBJ whole genome shotgun (WGS) entry which is preliminary data.</text>
</comment>
<reference evidence="5" key="2">
    <citation type="submission" date="2021-09" db="EMBL/GenBank/DDBJ databases">
        <authorList>
            <person name="Jia N."/>
            <person name="Wang J."/>
            <person name="Shi W."/>
            <person name="Du L."/>
            <person name="Sun Y."/>
            <person name="Zhan W."/>
            <person name="Jiang J."/>
            <person name="Wang Q."/>
            <person name="Zhang B."/>
            <person name="Ji P."/>
            <person name="Sakyi L.B."/>
            <person name="Cui X."/>
            <person name="Yuan T."/>
            <person name="Jiang B."/>
            <person name="Yang W."/>
            <person name="Lam T.T.-Y."/>
            <person name="Chang Q."/>
            <person name="Ding S."/>
            <person name="Wang X."/>
            <person name="Zhu J."/>
            <person name="Ruan X."/>
            <person name="Zhao L."/>
            <person name="Wei J."/>
            <person name="Que T."/>
            <person name="Du C."/>
            <person name="Cheng J."/>
            <person name="Dai P."/>
            <person name="Han X."/>
            <person name="Huang E."/>
            <person name="Gao Y."/>
            <person name="Liu J."/>
            <person name="Shao H."/>
            <person name="Ye R."/>
            <person name="Li L."/>
            <person name="Wei W."/>
            <person name="Wang X."/>
            <person name="Wang C."/>
            <person name="Huo Q."/>
            <person name="Li W."/>
            <person name="Guo W."/>
            <person name="Chen H."/>
            <person name="Chen S."/>
            <person name="Zhou L."/>
            <person name="Zhou L."/>
            <person name="Ni X."/>
            <person name="Tian J."/>
            <person name="Zhou Y."/>
            <person name="Sheng Y."/>
            <person name="Liu T."/>
            <person name="Pan Y."/>
            <person name="Xia L."/>
            <person name="Li J."/>
            <person name="Zhao F."/>
            <person name="Cao W."/>
        </authorList>
    </citation>
    <scope>NUCLEOTIDE SEQUENCE</scope>
    <source>
        <strain evidence="5">Rmic-2018</strain>
        <tissue evidence="5">Larvae</tissue>
    </source>
</reference>
<organism evidence="5 6">
    <name type="scientific">Rhipicephalus microplus</name>
    <name type="common">Cattle tick</name>
    <name type="synonym">Boophilus microplus</name>
    <dbReference type="NCBI Taxonomy" id="6941"/>
    <lineage>
        <taxon>Eukaryota</taxon>
        <taxon>Metazoa</taxon>
        <taxon>Ecdysozoa</taxon>
        <taxon>Arthropoda</taxon>
        <taxon>Chelicerata</taxon>
        <taxon>Arachnida</taxon>
        <taxon>Acari</taxon>
        <taxon>Parasitiformes</taxon>
        <taxon>Ixodida</taxon>
        <taxon>Ixodoidea</taxon>
        <taxon>Ixodidae</taxon>
        <taxon>Rhipicephalinae</taxon>
        <taxon>Rhipicephalus</taxon>
        <taxon>Boophilus</taxon>
    </lineage>
</organism>
<dbReference type="SUPFAM" id="SSF57414">
    <property type="entry name" value="Hairpin loop containing domain-like"/>
    <property type="match status" value="2"/>
</dbReference>
<feature type="domain" description="ZP" evidence="4">
    <location>
        <begin position="179"/>
        <end position="420"/>
    </location>
</feature>
<keyword evidence="6" id="KW-1185">Reference proteome</keyword>
<dbReference type="InterPro" id="IPR003609">
    <property type="entry name" value="Pan_app"/>
</dbReference>
<evidence type="ECO:0000313" key="6">
    <source>
        <dbReference type="Proteomes" id="UP000821866"/>
    </source>
</evidence>
<dbReference type="Gene3D" id="3.50.4.10">
    <property type="entry name" value="Hepatocyte Growth Factor"/>
    <property type="match status" value="2"/>
</dbReference>
<feature type="region of interest" description="Disordered" evidence="1">
    <location>
        <begin position="410"/>
        <end position="442"/>
    </location>
</feature>
<dbReference type="Proteomes" id="UP000821866">
    <property type="component" value="Chromosome 11"/>
</dbReference>
<feature type="domain" description="Apple" evidence="3">
    <location>
        <begin position="6"/>
        <end position="79"/>
    </location>
</feature>
<dbReference type="GO" id="GO:0009653">
    <property type="term" value="P:anatomical structure morphogenesis"/>
    <property type="evidence" value="ECO:0007669"/>
    <property type="project" value="TreeGrafter"/>
</dbReference>
<dbReference type="VEuPathDB" id="VectorBase:LOC119180929"/>
<dbReference type="PROSITE" id="PS51034">
    <property type="entry name" value="ZP_2"/>
    <property type="match status" value="1"/>
</dbReference>
<sequence length="563" mass="61671">MWKRPCLRHWSFERVPQFHLVGFEDKVVSAVADQDGCLQRCASETGFVCRSTRYEPARQRCVLSRHDRRTAAESFRKTTPEDGSAADVLYSENHRGHVFVDEEATSHSLCQEACVNHTDFVCRSFVYDQSRRLCLLSPDDSYSGGATGPQPEDRAAASDGEEDTTLLFEKGSCIDVEMRCEATAMTAIIQVTSSFRGRVYAVGHPHQCFSSSVTDTGHVALTVPLHGRQCGTKNLGNGTFLNSIVVQHHPYVLQSSDRRIDISCDYEEVERKLRGGKQVLEGDLQSLTQVITGLAPTPPVRLRVVNASGDEVAGVDLGDPLYLKVDMEDESVFGIFGSSLTARSGEGSETILLLDDKGCPVEPAVFQGFERAPGSKSLMAPFQAFRFASDSTVKFQMTVSFCLDPKCPGGGGTDDQQQMQHPQHLSTESRAGRRRRSASAADTHALDLQTGDVVTDVTMETALFVVHNLTPSPQASSDARHAGRDARGVSQNRMPRDAVCLTRPVVYTLASLIGVVQALILGSCCMLLFVNRKWRLTRKRLAAMHASGSRASVSSKSELFLRT</sequence>
<reference evidence="5" key="1">
    <citation type="journal article" date="2020" name="Cell">
        <title>Large-Scale Comparative Analyses of Tick Genomes Elucidate Their Genetic Diversity and Vector Capacities.</title>
        <authorList>
            <consortium name="Tick Genome and Microbiome Consortium (TIGMIC)"/>
            <person name="Jia N."/>
            <person name="Wang J."/>
            <person name="Shi W."/>
            <person name="Du L."/>
            <person name="Sun Y."/>
            <person name="Zhan W."/>
            <person name="Jiang J.F."/>
            <person name="Wang Q."/>
            <person name="Zhang B."/>
            <person name="Ji P."/>
            <person name="Bell-Sakyi L."/>
            <person name="Cui X.M."/>
            <person name="Yuan T.T."/>
            <person name="Jiang B.G."/>
            <person name="Yang W.F."/>
            <person name="Lam T.T."/>
            <person name="Chang Q.C."/>
            <person name="Ding S.J."/>
            <person name="Wang X.J."/>
            <person name="Zhu J.G."/>
            <person name="Ruan X.D."/>
            <person name="Zhao L."/>
            <person name="Wei J.T."/>
            <person name="Ye R.Z."/>
            <person name="Que T.C."/>
            <person name="Du C.H."/>
            <person name="Zhou Y.H."/>
            <person name="Cheng J.X."/>
            <person name="Dai P.F."/>
            <person name="Guo W.B."/>
            <person name="Han X.H."/>
            <person name="Huang E.J."/>
            <person name="Li L.F."/>
            <person name="Wei W."/>
            <person name="Gao Y.C."/>
            <person name="Liu J.Z."/>
            <person name="Shao H.Z."/>
            <person name="Wang X."/>
            <person name="Wang C.C."/>
            <person name="Yang T.C."/>
            <person name="Huo Q.B."/>
            <person name="Li W."/>
            <person name="Chen H.Y."/>
            <person name="Chen S.E."/>
            <person name="Zhou L.G."/>
            <person name="Ni X.B."/>
            <person name="Tian J.H."/>
            <person name="Sheng Y."/>
            <person name="Liu T."/>
            <person name="Pan Y.S."/>
            <person name="Xia L.Y."/>
            <person name="Li J."/>
            <person name="Zhao F."/>
            <person name="Cao W.C."/>
        </authorList>
    </citation>
    <scope>NUCLEOTIDE SEQUENCE</scope>
    <source>
        <strain evidence="5">Rmic-2018</strain>
    </source>
</reference>
<dbReference type="EMBL" id="JABSTU010000003">
    <property type="protein sequence ID" value="KAH8035805.1"/>
    <property type="molecule type" value="Genomic_DNA"/>
</dbReference>
<gene>
    <name evidence="5" type="ORF">HPB51_008632</name>
</gene>
<dbReference type="InterPro" id="IPR001507">
    <property type="entry name" value="ZP_dom"/>
</dbReference>